<dbReference type="PANTHER" id="PTHR24223">
    <property type="entry name" value="ATP-BINDING CASSETTE SUB-FAMILY C"/>
    <property type="match status" value="1"/>
</dbReference>
<dbReference type="CDD" id="cd03244">
    <property type="entry name" value="ABCC_MRP_domain2"/>
    <property type="match status" value="1"/>
</dbReference>
<comment type="subcellular location">
    <subcellularLocation>
        <location evidence="1">Membrane</location>
        <topology evidence="1">Multi-pass membrane protein</topology>
    </subcellularLocation>
</comment>
<dbReference type="GO" id="GO:0016020">
    <property type="term" value="C:membrane"/>
    <property type="evidence" value="ECO:0007669"/>
    <property type="project" value="UniProtKB-SubCell"/>
</dbReference>
<reference evidence="11" key="1">
    <citation type="submission" date="2025-08" db="UniProtKB">
        <authorList>
            <consortium name="RefSeq"/>
        </authorList>
    </citation>
    <scope>IDENTIFICATION</scope>
    <source>
        <tissue evidence="11">Entire body</tissue>
    </source>
</reference>
<evidence type="ECO:0000256" key="2">
    <source>
        <dbReference type="ARBA" id="ARBA00022448"/>
    </source>
</evidence>
<name>A0A7F5RHX3_AGRPL</name>
<evidence type="ECO:0000256" key="4">
    <source>
        <dbReference type="ARBA" id="ARBA00022741"/>
    </source>
</evidence>
<keyword evidence="5" id="KW-0067">ATP-binding</keyword>
<dbReference type="InterPro" id="IPR050173">
    <property type="entry name" value="ABC_transporter_C-like"/>
</dbReference>
<evidence type="ECO:0000256" key="7">
    <source>
        <dbReference type="ARBA" id="ARBA00023136"/>
    </source>
</evidence>
<keyword evidence="2" id="KW-0813">Transport</keyword>
<feature type="transmembrane region" description="Helical" evidence="8">
    <location>
        <begin position="41"/>
        <end position="62"/>
    </location>
</feature>
<dbReference type="Pfam" id="PF00005">
    <property type="entry name" value="ABC_tran"/>
    <property type="match status" value="1"/>
</dbReference>
<keyword evidence="7 8" id="KW-0472">Membrane</keyword>
<dbReference type="KEGG" id="apln:112906122"/>
<evidence type="ECO:0000256" key="5">
    <source>
        <dbReference type="ARBA" id="ARBA00022840"/>
    </source>
</evidence>
<dbReference type="InParanoid" id="A0A7F5RHX3"/>
<dbReference type="FunFam" id="3.40.50.300:FF:000163">
    <property type="entry name" value="Multidrug resistance-associated protein member 4"/>
    <property type="match status" value="1"/>
</dbReference>
<dbReference type="AlphaFoldDB" id="A0A7F5RHX3"/>
<dbReference type="InterPro" id="IPR036640">
    <property type="entry name" value="ABC1_TM_sf"/>
</dbReference>
<gene>
    <name evidence="11" type="primary">LOC112906122</name>
</gene>
<dbReference type="GO" id="GO:0016887">
    <property type="term" value="F:ATP hydrolysis activity"/>
    <property type="evidence" value="ECO:0007669"/>
    <property type="project" value="InterPro"/>
</dbReference>
<dbReference type="Proteomes" id="UP000192223">
    <property type="component" value="Unplaced"/>
</dbReference>
<dbReference type="SMART" id="SM00382">
    <property type="entry name" value="AAA"/>
    <property type="match status" value="1"/>
</dbReference>
<sequence length="369" mass="41312">MEGLLTIRSNKAQNCMKNVFDERQDIYNSATYMGLATSRALGLFADLTGFLFLSTIICYFFFFAKGEFAGNVGLAITQSFLLTGILQRGICNWAELETKMTNVQRVLEFETIESETDSGNRPKEWPNKGKIEFRKVSLRYKADSNNVLNDLNFTIEPQQKIGIVGRSGAGKSSIIAVIFKLYDVEGQILIDDVDIRNVSNEYIRNSISIIPQDPILFPGTLRDNVDPKGKSTDADIWDALEKVEMKSTISNFKKGIDTEIPEGGSIFSAGQRQLICFARSILKHNNILVLDEPTANMDPQTDALIQKIVKSRFENCTVLTIAHRLSSVMNADKIMVIDSGRVIEYDDPNVLKANSDSLFHRMLKRAGLI</sequence>
<evidence type="ECO:0000313" key="10">
    <source>
        <dbReference type="Proteomes" id="UP000192223"/>
    </source>
</evidence>
<evidence type="ECO:0000259" key="9">
    <source>
        <dbReference type="PROSITE" id="PS50893"/>
    </source>
</evidence>
<dbReference type="InterPro" id="IPR003593">
    <property type="entry name" value="AAA+_ATPase"/>
</dbReference>
<proteinExistence type="predicted"/>
<dbReference type="PANTHER" id="PTHR24223:SF448">
    <property type="entry name" value="FI20146P1-RELATED"/>
    <property type="match status" value="1"/>
</dbReference>
<dbReference type="RefSeq" id="XP_025835581.1">
    <property type="nucleotide sequence ID" value="XM_025979796.1"/>
</dbReference>
<accession>A0A7F5RHX3</accession>
<dbReference type="InterPro" id="IPR003439">
    <property type="entry name" value="ABC_transporter-like_ATP-bd"/>
</dbReference>
<evidence type="ECO:0000256" key="1">
    <source>
        <dbReference type="ARBA" id="ARBA00004141"/>
    </source>
</evidence>
<evidence type="ECO:0000256" key="8">
    <source>
        <dbReference type="SAM" id="Phobius"/>
    </source>
</evidence>
<dbReference type="OrthoDB" id="6500128at2759"/>
<keyword evidence="6 8" id="KW-1133">Transmembrane helix</keyword>
<keyword evidence="3 8" id="KW-0812">Transmembrane</keyword>
<feature type="domain" description="ABC transporter" evidence="9">
    <location>
        <begin position="131"/>
        <end position="364"/>
    </location>
</feature>
<dbReference type="Gene3D" id="1.20.1560.10">
    <property type="entry name" value="ABC transporter type 1, transmembrane domain"/>
    <property type="match status" value="1"/>
</dbReference>
<organism evidence="10 11">
    <name type="scientific">Agrilus planipennis</name>
    <name type="common">Emerald ash borer</name>
    <name type="synonym">Agrilus marcopoli</name>
    <dbReference type="NCBI Taxonomy" id="224129"/>
    <lineage>
        <taxon>Eukaryota</taxon>
        <taxon>Metazoa</taxon>
        <taxon>Ecdysozoa</taxon>
        <taxon>Arthropoda</taxon>
        <taxon>Hexapoda</taxon>
        <taxon>Insecta</taxon>
        <taxon>Pterygota</taxon>
        <taxon>Neoptera</taxon>
        <taxon>Endopterygota</taxon>
        <taxon>Coleoptera</taxon>
        <taxon>Polyphaga</taxon>
        <taxon>Elateriformia</taxon>
        <taxon>Buprestoidea</taxon>
        <taxon>Buprestidae</taxon>
        <taxon>Agrilinae</taxon>
        <taxon>Agrilus</taxon>
    </lineage>
</organism>
<dbReference type="SUPFAM" id="SSF90123">
    <property type="entry name" value="ABC transporter transmembrane region"/>
    <property type="match status" value="1"/>
</dbReference>
<keyword evidence="10" id="KW-1185">Reference proteome</keyword>
<dbReference type="GeneID" id="112906122"/>
<dbReference type="InterPro" id="IPR027417">
    <property type="entry name" value="P-loop_NTPase"/>
</dbReference>
<dbReference type="Gene3D" id="3.40.50.300">
    <property type="entry name" value="P-loop containing nucleotide triphosphate hydrolases"/>
    <property type="match status" value="1"/>
</dbReference>
<evidence type="ECO:0000256" key="3">
    <source>
        <dbReference type="ARBA" id="ARBA00022692"/>
    </source>
</evidence>
<keyword evidence="4" id="KW-0547">Nucleotide-binding</keyword>
<dbReference type="GO" id="GO:0042626">
    <property type="term" value="F:ATPase-coupled transmembrane transporter activity"/>
    <property type="evidence" value="ECO:0007669"/>
    <property type="project" value="TreeGrafter"/>
</dbReference>
<dbReference type="GO" id="GO:0005524">
    <property type="term" value="F:ATP binding"/>
    <property type="evidence" value="ECO:0007669"/>
    <property type="project" value="UniProtKB-KW"/>
</dbReference>
<dbReference type="PROSITE" id="PS50893">
    <property type="entry name" value="ABC_TRANSPORTER_2"/>
    <property type="match status" value="1"/>
</dbReference>
<dbReference type="InterPro" id="IPR017871">
    <property type="entry name" value="ABC_transporter-like_CS"/>
</dbReference>
<dbReference type="PROSITE" id="PS00211">
    <property type="entry name" value="ABC_TRANSPORTER_1"/>
    <property type="match status" value="1"/>
</dbReference>
<evidence type="ECO:0000313" key="11">
    <source>
        <dbReference type="RefSeq" id="XP_025835581.1"/>
    </source>
</evidence>
<dbReference type="SUPFAM" id="SSF52540">
    <property type="entry name" value="P-loop containing nucleoside triphosphate hydrolases"/>
    <property type="match status" value="1"/>
</dbReference>
<protein>
    <submittedName>
        <fullName evidence="11">Probable multidrug resistance-associated protein lethal(2)03659</fullName>
    </submittedName>
</protein>
<evidence type="ECO:0000256" key="6">
    <source>
        <dbReference type="ARBA" id="ARBA00022989"/>
    </source>
</evidence>